<gene>
    <name evidence="2" type="ORF">EKD16_09945</name>
</gene>
<evidence type="ECO:0000313" key="2">
    <source>
        <dbReference type="EMBL" id="QBI53777.1"/>
    </source>
</evidence>
<dbReference type="InterPro" id="IPR037119">
    <property type="entry name" value="Haem_oxidase_HugZ-like_sf"/>
</dbReference>
<dbReference type="RefSeq" id="WP_131098079.1">
    <property type="nucleotide sequence ID" value="NZ_CP036455.1"/>
</dbReference>
<accession>A0A4P6Q4W2</accession>
<protein>
    <recommendedName>
        <fullName evidence="4">DUF2470 domain-containing protein</fullName>
    </recommendedName>
</protein>
<proteinExistence type="predicted"/>
<organism evidence="2 3">
    <name type="scientific">Streptomonospora litoralis</name>
    <dbReference type="NCBI Taxonomy" id="2498135"/>
    <lineage>
        <taxon>Bacteria</taxon>
        <taxon>Bacillati</taxon>
        <taxon>Actinomycetota</taxon>
        <taxon>Actinomycetes</taxon>
        <taxon>Streptosporangiales</taxon>
        <taxon>Nocardiopsidaceae</taxon>
        <taxon>Streptomonospora</taxon>
    </lineage>
</organism>
<dbReference type="SUPFAM" id="SSF50475">
    <property type="entry name" value="FMN-binding split barrel"/>
    <property type="match status" value="1"/>
</dbReference>
<dbReference type="AlphaFoldDB" id="A0A4P6Q4W2"/>
<dbReference type="EMBL" id="CP036455">
    <property type="protein sequence ID" value="QBI53777.1"/>
    <property type="molecule type" value="Genomic_DNA"/>
</dbReference>
<evidence type="ECO:0000256" key="1">
    <source>
        <dbReference type="SAM" id="MobiDB-lite"/>
    </source>
</evidence>
<sequence length="277" mass="30027">MRQPSPSGTERVRSLAATATPTAAALADNPDTRFSVAGAVDHAGRVLLWVAAHHPLHEALREGRRTDPGPEVGIDLSALRRVGRTSTVRARLWCQGRAEPVPDHERRRAALAVWERDPDEELLAAAARQPEPDASVLLRVPPRKVIYHTYDAAGVIEGSAFTLARPDPLTVPGERIIDLVNDRYRDELARAVGRLPDAPRGAAWLWELDARGATTWVNAADGGEAALVRVPWSAPVHTACQLERALFDFLADDAADSGPAGSGHRRGCPMGEAHRHR</sequence>
<feature type="region of interest" description="Disordered" evidence="1">
    <location>
        <begin position="257"/>
        <end position="277"/>
    </location>
</feature>
<evidence type="ECO:0008006" key="4">
    <source>
        <dbReference type="Google" id="ProtNLM"/>
    </source>
</evidence>
<reference evidence="2 3" key="1">
    <citation type="submission" date="2019-02" db="EMBL/GenBank/DDBJ databases">
        <authorList>
            <person name="Khodamoradi S."/>
            <person name="Hahnke R.L."/>
            <person name="Kaempfer P."/>
            <person name="Schumann P."/>
            <person name="Rohde M."/>
            <person name="Steinert M."/>
            <person name="Luzhetskyy A."/>
            <person name="Wink J."/>
            <person name="Ruckert C."/>
        </authorList>
    </citation>
    <scope>NUCLEOTIDE SEQUENCE [LARGE SCALE GENOMIC DNA]</scope>
    <source>
        <strain evidence="2 3">M2</strain>
    </source>
</reference>
<dbReference type="KEGG" id="strr:EKD16_09945"/>
<keyword evidence="3" id="KW-1185">Reference proteome</keyword>
<dbReference type="Proteomes" id="UP000292235">
    <property type="component" value="Chromosome"/>
</dbReference>
<name>A0A4P6Q4W2_9ACTN</name>
<evidence type="ECO:0000313" key="3">
    <source>
        <dbReference type="Proteomes" id="UP000292235"/>
    </source>
</evidence>
<dbReference type="OrthoDB" id="3381348at2"/>
<dbReference type="Gene3D" id="3.20.180.10">
    <property type="entry name" value="PNP-oxidase-like"/>
    <property type="match status" value="1"/>
</dbReference>